<name>A0A386HMF3_9BACT</name>
<evidence type="ECO:0000313" key="1">
    <source>
        <dbReference type="EMBL" id="AYD47078.1"/>
    </source>
</evidence>
<accession>A0A386HMF3</accession>
<organism evidence="1 2">
    <name type="scientific">Arachidicoccus soli</name>
    <dbReference type="NCBI Taxonomy" id="2341117"/>
    <lineage>
        <taxon>Bacteria</taxon>
        <taxon>Pseudomonadati</taxon>
        <taxon>Bacteroidota</taxon>
        <taxon>Chitinophagia</taxon>
        <taxon>Chitinophagales</taxon>
        <taxon>Chitinophagaceae</taxon>
        <taxon>Arachidicoccus</taxon>
    </lineage>
</organism>
<gene>
    <name evidence="1" type="ORF">D6B99_05295</name>
</gene>
<sequence>MKKLLLYSRKFIMLILALQILNLSVYGSQFEQFINGNHGKKVMELNQIDSFMEYVVEIVLKHDNAFPEQSGNHTKNDSKTLKTPFQLFHFQEQEVVIIPVQPILEHHSYFRINYTYLFYKEINPPPPKFA</sequence>
<dbReference type="EMBL" id="CP032489">
    <property type="protein sequence ID" value="AYD47078.1"/>
    <property type="molecule type" value="Genomic_DNA"/>
</dbReference>
<proteinExistence type="predicted"/>
<dbReference type="OrthoDB" id="675672at2"/>
<reference evidence="1 2" key="1">
    <citation type="submission" date="2018-09" db="EMBL/GenBank/DDBJ databases">
        <title>Arachidicoccus sp. nov., a bacterium isolated from soil.</title>
        <authorList>
            <person name="Weon H.-Y."/>
            <person name="Kwon S.-W."/>
            <person name="Lee S.A."/>
        </authorList>
    </citation>
    <scope>NUCLEOTIDE SEQUENCE [LARGE SCALE GENOMIC DNA]</scope>
    <source>
        <strain evidence="1 2">KIS59-12</strain>
    </source>
</reference>
<dbReference type="KEGG" id="ark:D6B99_05295"/>
<protein>
    <submittedName>
        <fullName evidence="1">Uncharacterized protein</fullName>
    </submittedName>
</protein>
<dbReference type="Proteomes" id="UP000266118">
    <property type="component" value="Chromosome"/>
</dbReference>
<dbReference type="RefSeq" id="WP_119985808.1">
    <property type="nucleotide sequence ID" value="NZ_CP032489.1"/>
</dbReference>
<evidence type="ECO:0000313" key="2">
    <source>
        <dbReference type="Proteomes" id="UP000266118"/>
    </source>
</evidence>
<dbReference type="AlphaFoldDB" id="A0A386HMF3"/>
<keyword evidence="2" id="KW-1185">Reference proteome</keyword>